<evidence type="ECO:0000313" key="1">
    <source>
        <dbReference type="EMBL" id="MFF3225020.1"/>
    </source>
</evidence>
<proteinExistence type="predicted"/>
<dbReference type="RefSeq" id="WP_387719218.1">
    <property type="nucleotide sequence ID" value="NZ_JBIAPI010000004.1"/>
</dbReference>
<evidence type="ECO:0008006" key="3">
    <source>
        <dbReference type="Google" id="ProtNLM"/>
    </source>
</evidence>
<keyword evidence="2" id="KW-1185">Reference proteome</keyword>
<protein>
    <recommendedName>
        <fullName evidence="3">Secreted protein</fullName>
    </recommendedName>
</protein>
<comment type="caution">
    <text evidence="1">The sequence shown here is derived from an EMBL/GenBank/DDBJ whole genome shotgun (WGS) entry which is preliminary data.</text>
</comment>
<evidence type="ECO:0000313" key="2">
    <source>
        <dbReference type="Proteomes" id="UP001601948"/>
    </source>
</evidence>
<reference evidence="1 2" key="1">
    <citation type="submission" date="2024-10" db="EMBL/GenBank/DDBJ databases">
        <title>The Natural Products Discovery Center: Release of the First 8490 Sequenced Strains for Exploring Actinobacteria Biosynthetic Diversity.</title>
        <authorList>
            <person name="Kalkreuter E."/>
            <person name="Kautsar S.A."/>
            <person name="Yang D."/>
            <person name="Bader C.D."/>
            <person name="Teijaro C.N."/>
            <person name="Fluegel L."/>
            <person name="Davis C.M."/>
            <person name="Simpson J.R."/>
            <person name="Lauterbach L."/>
            <person name="Steele A.D."/>
            <person name="Gui C."/>
            <person name="Meng S."/>
            <person name="Li G."/>
            <person name="Viehrig K."/>
            <person name="Ye F."/>
            <person name="Su P."/>
            <person name="Kiefer A.F."/>
            <person name="Nichols A."/>
            <person name="Cepeda A.J."/>
            <person name="Yan W."/>
            <person name="Fan B."/>
            <person name="Jiang Y."/>
            <person name="Adhikari A."/>
            <person name="Zheng C.-J."/>
            <person name="Schuster L."/>
            <person name="Cowan T.M."/>
            <person name="Smanski M.J."/>
            <person name="Chevrette M.G."/>
            <person name="De Carvalho L.P.S."/>
            <person name="Shen B."/>
        </authorList>
    </citation>
    <scope>NUCLEOTIDE SEQUENCE [LARGE SCALE GENOMIC DNA]</scope>
    <source>
        <strain evidence="1 2">NPDC003040</strain>
    </source>
</reference>
<dbReference type="Proteomes" id="UP001601948">
    <property type="component" value="Unassembled WGS sequence"/>
</dbReference>
<dbReference type="EMBL" id="JBIAPI010000004">
    <property type="protein sequence ID" value="MFF3225020.1"/>
    <property type="molecule type" value="Genomic_DNA"/>
</dbReference>
<gene>
    <name evidence="1" type="ORF">ACFYV7_19665</name>
</gene>
<sequence>MSTIVPTDLRHGTNVWEGNTMRNLLCLLVMSGAFSIVGAGSAAAESNVSRAECENNGGEVVPGAMTPGFCSGGTYDTWPIDPSDHSF</sequence>
<accession>A0ABW6QWP6</accession>
<name>A0ABW6QWP6_9NOCA</name>
<organism evidence="1 2">
    <name type="scientific">Nocardia suismassiliense</name>
    <dbReference type="NCBI Taxonomy" id="2077092"/>
    <lineage>
        <taxon>Bacteria</taxon>
        <taxon>Bacillati</taxon>
        <taxon>Actinomycetota</taxon>
        <taxon>Actinomycetes</taxon>
        <taxon>Mycobacteriales</taxon>
        <taxon>Nocardiaceae</taxon>
        <taxon>Nocardia</taxon>
    </lineage>
</organism>